<evidence type="ECO:0000256" key="4">
    <source>
        <dbReference type="RuleBase" id="RU003694"/>
    </source>
</evidence>
<gene>
    <name evidence="7" type="ORF">DBRI00130_LOCUS40871</name>
</gene>
<feature type="region of interest" description="Disordered" evidence="5">
    <location>
        <begin position="50"/>
        <end position="71"/>
    </location>
</feature>
<evidence type="ECO:0000256" key="5">
    <source>
        <dbReference type="SAM" id="MobiDB-lite"/>
    </source>
</evidence>
<dbReference type="EC" id="2.3.1.41" evidence="2"/>
<protein>
    <recommendedName>
        <fullName evidence="2">beta-ketoacyl-[acyl-carrier-protein] synthase I</fullName>
        <ecNumber evidence="2">2.3.1.41</ecNumber>
    </recommendedName>
</protein>
<dbReference type="AlphaFoldDB" id="A0A7S4SZS4"/>
<dbReference type="GO" id="GO:0006633">
    <property type="term" value="P:fatty acid biosynthetic process"/>
    <property type="evidence" value="ECO:0007669"/>
    <property type="project" value="InterPro"/>
</dbReference>
<keyword evidence="3 4" id="KW-0808">Transferase</keyword>
<feature type="domain" description="Ketosynthase family 3 (KS3)" evidence="6">
    <location>
        <begin position="21"/>
        <end position="493"/>
    </location>
</feature>
<dbReference type="NCBIfam" id="NF005589">
    <property type="entry name" value="PRK07314.1"/>
    <property type="match status" value="1"/>
</dbReference>
<dbReference type="Pfam" id="PF00109">
    <property type="entry name" value="ketoacyl-synt"/>
    <property type="match status" value="1"/>
</dbReference>
<dbReference type="SUPFAM" id="SSF53901">
    <property type="entry name" value="Thiolase-like"/>
    <property type="match status" value="2"/>
</dbReference>
<dbReference type="Gene3D" id="3.40.47.10">
    <property type="match status" value="1"/>
</dbReference>
<dbReference type="PROSITE" id="PS00606">
    <property type="entry name" value="KS3_1"/>
    <property type="match status" value="1"/>
</dbReference>
<evidence type="ECO:0000313" key="7">
    <source>
        <dbReference type="EMBL" id="CAE4660519.1"/>
    </source>
</evidence>
<dbReference type="InterPro" id="IPR000794">
    <property type="entry name" value="Beta-ketoacyl_synthase"/>
</dbReference>
<organism evidence="7">
    <name type="scientific">Ditylum brightwellii</name>
    <dbReference type="NCBI Taxonomy" id="49249"/>
    <lineage>
        <taxon>Eukaryota</taxon>
        <taxon>Sar</taxon>
        <taxon>Stramenopiles</taxon>
        <taxon>Ochrophyta</taxon>
        <taxon>Bacillariophyta</taxon>
        <taxon>Mediophyceae</taxon>
        <taxon>Lithodesmiophycidae</taxon>
        <taxon>Lithodesmiales</taxon>
        <taxon>Lithodesmiaceae</taxon>
        <taxon>Ditylum</taxon>
    </lineage>
</organism>
<dbReference type="PANTHER" id="PTHR11712:SF297">
    <property type="entry name" value="3-OXOACYL-[ACYL-CARRIER-PROTEIN] SYNTHASE, MITOCHONDRIAL"/>
    <property type="match status" value="1"/>
</dbReference>
<name>A0A7S4SZS4_9STRA</name>
<proteinExistence type="inferred from homology"/>
<sequence>MRTFLSGPAFLPMQTHLLSPLRRVVVTGIGAVTPIGSTFPSTWSNLLSGETNRGSDSSSGSNCIDDAGGDQKKTTTGITTLQNALLSQNLPPETYERDAALAESLPSQVAAAVNGVDYDPRTSRFVQFALLAGEEAARTANLFPWLGLGEEEIDEHDGDDLFQNRRERVGICIGNGMSSVREITDSYKLVTERSSIRRMSPHFVPKVLPNSASGRLGLKLKAQGPNHTASTACAASAHAIGDAMRFIQYGDADVMLAGGAEACIDPLSIAGFCRLRALSTSFNDAPSESSRPFDSRRDGFVMGEGAAVLVLEELEHARKRGANILCEIRGYSATGDAYHITSPDPNGRGAERAMQMALCRSGINPADVQYINAHATSTPVGDEIEAAAINRVFGIGGGREEKDALFVSSTKGATGHLLGAAGAIEAAFTIMSIVDGKIPPTMNLSFDNDRIKTDMTNVNFHYVTEKFLEREVSVAISNSFGFGGTNASIVFAAYDNND</sequence>
<dbReference type="InterPro" id="IPR014031">
    <property type="entry name" value="Ketoacyl_synth_C"/>
</dbReference>
<dbReference type="PANTHER" id="PTHR11712">
    <property type="entry name" value="POLYKETIDE SYNTHASE-RELATED"/>
    <property type="match status" value="1"/>
</dbReference>
<dbReference type="SMART" id="SM00825">
    <property type="entry name" value="PKS_KS"/>
    <property type="match status" value="1"/>
</dbReference>
<accession>A0A7S4SZS4</accession>
<dbReference type="PROSITE" id="PS52004">
    <property type="entry name" value="KS3_2"/>
    <property type="match status" value="1"/>
</dbReference>
<dbReference type="GO" id="GO:0004315">
    <property type="term" value="F:3-oxoacyl-[acyl-carrier-protein] synthase activity"/>
    <property type="evidence" value="ECO:0007669"/>
    <property type="project" value="UniProtKB-EC"/>
</dbReference>
<evidence type="ECO:0000256" key="2">
    <source>
        <dbReference type="ARBA" id="ARBA00013191"/>
    </source>
</evidence>
<comment type="similarity">
    <text evidence="1 4">Belongs to the thiolase-like superfamily. Beta-ketoacyl-ACP synthases family.</text>
</comment>
<evidence type="ECO:0000256" key="1">
    <source>
        <dbReference type="ARBA" id="ARBA00008467"/>
    </source>
</evidence>
<evidence type="ECO:0000256" key="3">
    <source>
        <dbReference type="ARBA" id="ARBA00022679"/>
    </source>
</evidence>
<reference evidence="7" key="1">
    <citation type="submission" date="2021-01" db="EMBL/GenBank/DDBJ databases">
        <authorList>
            <person name="Corre E."/>
            <person name="Pelletier E."/>
            <person name="Niang G."/>
            <person name="Scheremetjew M."/>
            <person name="Finn R."/>
            <person name="Kale V."/>
            <person name="Holt S."/>
            <person name="Cochrane G."/>
            <person name="Meng A."/>
            <person name="Brown T."/>
            <person name="Cohen L."/>
        </authorList>
    </citation>
    <scope>NUCLEOTIDE SEQUENCE</scope>
    <source>
        <strain evidence="7">GSO104</strain>
    </source>
</reference>
<dbReference type="InterPro" id="IPR018201">
    <property type="entry name" value="Ketoacyl_synth_AS"/>
</dbReference>
<dbReference type="InterPro" id="IPR014030">
    <property type="entry name" value="Ketoacyl_synth_N"/>
</dbReference>
<evidence type="ECO:0000259" key="6">
    <source>
        <dbReference type="PROSITE" id="PS52004"/>
    </source>
</evidence>
<dbReference type="Pfam" id="PF02801">
    <property type="entry name" value="Ketoacyl-synt_C"/>
    <property type="match status" value="1"/>
</dbReference>
<dbReference type="InterPro" id="IPR016039">
    <property type="entry name" value="Thiolase-like"/>
</dbReference>
<dbReference type="CDD" id="cd00834">
    <property type="entry name" value="KAS_I_II"/>
    <property type="match status" value="1"/>
</dbReference>
<dbReference type="EMBL" id="HBNS01056788">
    <property type="protein sequence ID" value="CAE4660519.1"/>
    <property type="molecule type" value="Transcribed_RNA"/>
</dbReference>
<feature type="compositionally biased region" description="Polar residues" evidence="5">
    <location>
        <begin position="50"/>
        <end position="62"/>
    </location>
</feature>
<dbReference type="InterPro" id="IPR020841">
    <property type="entry name" value="PKS_Beta-ketoAc_synthase_dom"/>
</dbReference>
<dbReference type="GO" id="GO:0005739">
    <property type="term" value="C:mitochondrion"/>
    <property type="evidence" value="ECO:0007669"/>
    <property type="project" value="TreeGrafter"/>
</dbReference>